<feature type="transmembrane region" description="Helical" evidence="1">
    <location>
        <begin position="43"/>
        <end position="59"/>
    </location>
</feature>
<keyword evidence="1" id="KW-0472">Membrane</keyword>
<keyword evidence="1" id="KW-1133">Transmembrane helix</keyword>
<evidence type="ECO:0000256" key="1">
    <source>
        <dbReference type="SAM" id="Phobius"/>
    </source>
</evidence>
<name>D0A117_TRYB9</name>
<dbReference type="AlphaFoldDB" id="D0A117"/>
<dbReference type="RefSeq" id="XP_011777225.1">
    <property type="nucleotide sequence ID" value="XM_011778923.1"/>
</dbReference>
<feature type="transmembrane region" description="Helical" evidence="1">
    <location>
        <begin position="12"/>
        <end position="31"/>
    </location>
</feature>
<sequence>MPCRGRDCFLRVRLYMRWSHVSSSCVIPYMWSRLLTVTHAKTRDILLVLFFFHLCWLLAYRGPVVGNDKRFGCFLICDCTRISIYIYIYIYLHMCDLNYHIHFIFCLYTPVLLGYYNG</sequence>
<keyword evidence="1" id="KW-0812">Transmembrane</keyword>
<evidence type="ECO:0000313" key="3">
    <source>
        <dbReference type="Proteomes" id="UP000002316"/>
    </source>
</evidence>
<proteinExistence type="predicted"/>
<evidence type="ECO:0000313" key="2">
    <source>
        <dbReference type="EMBL" id="CBH14959.1"/>
    </source>
</evidence>
<dbReference type="KEGG" id="tbg:TbgDal_X400"/>
<gene>
    <name evidence="2" type="ORF">TbgDal_X400</name>
</gene>
<dbReference type="EMBL" id="FN554973">
    <property type="protein sequence ID" value="CBH14959.1"/>
    <property type="molecule type" value="Genomic_DNA"/>
</dbReference>
<reference evidence="3" key="1">
    <citation type="journal article" date="2010" name="PLoS Negl. Trop. Dis.">
        <title>The genome sequence of Trypanosoma brucei gambiense, causative agent of chronic human african trypanosomiasis.</title>
        <authorList>
            <person name="Jackson A.P."/>
            <person name="Sanders M."/>
            <person name="Berry A."/>
            <person name="McQuillan J."/>
            <person name="Aslett M.A."/>
            <person name="Quail M.A."/>
            <person name="Chukualim B."/>
            <person name="Capewell P."/>
            <person name="MacLeod A."/>
            <person name="Melville S.E."/>
            <person name="Gibson W."/>
            <person name="Barry J.D."/>
            <person name="Berriman M."/>
            <person name="Hertz-Fowler C."/>
        </authorList>
    </citation>
    <scope>NUCLEOTIDE SEQUENCE [LARGE SCALE GENOMIC DNA]</scope>
    <source>
        <strain evidence="3">MHOM/CI/86/DAL972</strain>
    </source>
</reference>
<feature type="transmembrane region" description="Helical" evidence="1">
    <location>
        <begin position="71"/>
        <end position="91"/>
    </location>
</feature>
<protein>
    <submittedName>
        <fullName evidence="2">Uncharacterized protein</fullName>
    </submittedName>
</protein>
<accession>D0A117</accession>
<dbReference type="Proteomes" id="UP000002316">
    <property type="component" value="Chromosome 10"/>
</dbReference>
<dbReference type="GeneID" id="23865472"/>
<organism evidence="2 3">
    <name type="scientific">Trypanosoma brucei gambiense (strain MHOM/CI/86/DAL972)</name>
    <dbReference type="NCBI Taxonomy" id="679716"/>
    <lineage>
        <taxon>Eukaryota</taxon>
        <taxon>Discoba</taxon>
        <taxon>Euglenozoa</taxon>
        <taxon>Kinetoplastea</taxon>
        <taxon>Metakinetoplastina</taxon>
        <taxon>Trypanosomatida</taxon>
        <taxon>Trypanosomatidae</taxon>
        <taxon>Trypanosoma</taxon>
    </lineage>
</organism>
<feature type="transmembrane region" description="Helical" evidence="1">
    <location>
        <begin position="97"/>
        <end position="116"/>
    </location>
</feature>